<feature type="repeat" description="WD" evidence="3">
    <location>
        <begin position="57"/>
        <end position="98"/>
    </location>
</feature>
<organism evidence="5 6">
    <name type="scientific">Saponaria officinalis</name>
    <name type="common">Common soapwort</name>
    <name type="synonym">Lychnis saponaria</name>
    <dbReference type="NCBI Taxonomy" id="3572"/>
    <lineage>
        <taxon>Eukaryota</taxon>
        <taxon>Viridiplantae</taxon>
        <taxon>Streptophyta</taxon>
        <taxon>Embryophyta</taxon>
        <taxon>Tracheophyta</taxon>
        <taxon>Spermatophyta</taxon>
        <taxon>Magnoliopsida</taxon>
        <taxon>eudicotyledons</taxon>
        <taxon>Gunneridae</taxon>
        <taxon>Pentapetalae</taxon>
        <taxon>Caryophyllales</taxon>
        <taxon>Caryophyllaceae</taxon>
        <taxon>Caryophylleae</taxon>
        <taxon>Saponaria</taxon>
    </lineage>
</organism>
<keyword evidence="6" id="KW-1185">Reference proteome</keyword>
<dbReference type="InterPro" id="IPR001680">
    <property type="entry name" value="WD40_rpt"/>
</dbReference>
<dbReference type="PANTHER" id="PTHR19854:SF1">
    <property type="entry name" value="GUANINE NUCLEOTIDE-BINDING PROTEIN SUBUNIT BETA-LIKE PROTEIN 1"/>
    <property type="match status" value="1"/>
</dbReference>
<dbReference type="PROSITE" id="PS50294">
    <property type="entry name" value="WD_REPEATS_REGION"/>
    <property type="match status" value="2"/>
</dbReference>
<proteinExistence type="predicted"/>
<dbReference type="PROSITE" id="PS00678">
    <property type="entry name" value="WD_REPEATS_1"/>
    <property type="match status" value="1"/>
</dbReference>
<protein>
    <recommendedName>
        <fullName evidence="7">Protein DECREASED SIZE EXCLUSION LIMIT 1</fullName>
    </recommendedName>
</protein>
<dbReference type="PANTHER" id="PTHR19854">
    <property type="entry name" value="TRANSDUCIN BETA-LIKE 3"/>
    <property type="match status" value="1"/>
</dbReference>
<sequence length="426" mass="46713">MSGLALNCSGGFGGGIRRVTALLHRNHHLQLHRQSLTSHNLGKMIKNRAPPDPIAVLRGHRASVTDVCFHWSKPLLFSGSTDGEFRIWDTAQHRTLSSSWVHGAAHGIMCVASDPSLGDNNIISQGRDGTVKLWDIDNGGLCRTPLATIKTNTYHFCKLSLVKKPVIQVKEVQSSIRGQHADHNQDTGEDTLRDSGVNISDYQTYQSSEPNETNGQKYIAIAGEQSSQVEIWDLHSTERCATLPQLSSDSTNGRGICMAVQAFIPSEGQGSISILSGYEDGSLLWWDMRNTSKPLTSVKFHSEPVTSVSVDNSCQGGVSGAADDKIVLFNMDYDMGTFVARKEIKLERPGIADTSIRLDGKIVATAGWDRRVRIYNYRKGSALAILKYHSATCNAVTFSTDCRLMASSSEDTTVALWELYPPKRTT</sequence>
<dbReference type="Pfam" id="PF00400">
    <property type="entry name" value="WD40"/>
    <property type="match status" value="3"/>
</dbReference>
<dbReference type="InterPro" id="IPR015943">
    <property type="entry name" value="WD40/YVTN_repeat-like_dom_sf"/>
</dbReference>
<dbReference type="PROSITE" id="PS50082">
    <property type="entry name" value="WD_REPEATS_2"/>
    <property type="match status" value="3"/>
</dbReference>
<dbReference type="InterPro" id="IPR020472">
    <property type="entry name" value="WD40_PAC1"/>
</dbReference>
<evidence type="ECO:0008006" key="7">
    <source>
        <dbReference type="Google" id="ProtNLM"/>
    </source>
</evidence>
<evidence type="ECO:0000313" key="5">
    <source>
        <dbReference type="EMBL" id="KAK9743448.1"/>
    </source>
</evidence>
<feature type="repeat" description="WD" evidence="3">
    <location>
        <begin position="101"/>
        <end position="144"/>
    </location>
</feature>
<feature type="region of interest" description="Disordered" evidence="4">
    <location>
        <begin position="174"/>
        <end position="195"/>
    </location>
</feature>
<evidence type="ECO:0000256" key="4">
    <source>
        <dbReference type="SAM" id="MobiDB-lite"/>
    </source>
</evidence>
<accession>A0AAW1M2N5</accession>
<evidence type="ECO:0000313" key="6">
    <source>
        <dbReference type="Proteomes" id="UP001443914"/>
    </source>
</evidence>
<dbReference type="SUPFAM" id="SSF50978">
    <property type="entry name" value="WD40 repeat-like"/>
    <property type="match status" value="1"/>
</dbReference>
<dbReference type="InterPro" id="IPR019775">
    <property type="entry name" value="WD40_repeat_CS"/>
</dbReference>
<gene>
    <name evidence="5" type="ORF">RND81_03G240100</name>
</gene>
<dbReference type="InterPro" id="IPR036322">
    <property type="entry name" value="WD40_repeat_dom_sf"/>
</dbReference>
<evidence type="ECO:0000256" key="1">
    <source>
        <dbReference type="ARBA" id="ARBA00022574"/>
    </source>
</evidence>
<reference evidence="5" key="1">
    <citation type="submission" date="2024-03" db="EMBL/GenBank/DDBJ databases">
        <title>WGS assembly of Saponaria officinalis var. Norfolk2.</title>
        <authorList>
            <person name="Jenkins J."/>
            <person name="Shu S."/>
            <person name="Grimwood J."/>
            <person name="Barry K."/>
            <person name="Goodstein D."/>
            <person name="Schmutz J."/>
            <person name="Leebens-Mack J."/>
            <person name="Osbourn A."/>
        </authorList>
    </citation>
    <scope>NUCLEOTIDE SEQUENCE [LARGE SCALE GENOMIC DNA]</scope>
    <source>
        <strain evidence="5">JIC</strain>
    </source>
</reference>
<name>A0AAW1M2N5_SAPOF</name>
<feature type="compositionally biased region" description="Basic and acidic residues" evidence="4">
    <location>
        <begin position="179"/>
        <end position="193"/>
    </location>
</feature>
<dbReference type="PRINTS" id="PR00320">
    <property type="entry name" value="GPROTEINBRPT"/>
</dbReference>
<comment type="caution">
    <text evidence="5">The sequence shown here is derived from an EMBL/GenBank/DDBJ whole genome shotgun (WGS) entry which is preliminary data.</text>
</comment>
<dbReference type="Proteomes" id="UP001443914">
    <property type="component" value="Unassembled WGS sequence"/>
</dbReference>
<dbReference type="Gene3D" id="2.130.10.10">
    <property type="entry name" value="YVTN repeat-like/Quinoprotein amine dehydrogenase"/>
    <property type="match status" value="2"/>
</dbReference>
<keyword evidence="1 3" id="KW-0853">WD repeat</keyword>
<dbReference type="AlphaFoldDB" id="A0AAW1M2N5"/>
<evidence type="ECO:0000256" key="3">
    <source>
        <dbReference type="PROSITE-ProRule" id="PRU00221"/>
    </source>
</evidence>
<keyword evidence="2" id="KW-0677">Repeat</keyword>
<feature type="repeat" description="WD" evidence="3">
    <location>
        <begin position="386"/>
        <end position="426"/>
    </location>
</feature>
<dbReference type="EMBL" id="JBDFQZ010000003">
    <property type="protein sequence ID" value="KAK9743448.1"/>
    <property type="molecule type" value="Genomic_DNA"/>
</dbReference>
<evidence type="ECO:0000256" key="2">
    <source>
        <dbReference type="ARBA" id="ARBA00022737"/>
    </source>
</evidence>
<dbReference type="SMART" id="SM00320">
    <property type="entry name" value="WD40"/>
    <property type="match status" value="5"/>
</dbReference>